<sequence length="70" mass="7574">MRKHFEDAACTLCVLLGQRCGREAAARPRPICVPMGRSTTPHHRLGDGGAPPRTTPPELRATRRQRGSGG</sequence>
<protein>
    <submittedName>
        <fullName evidence="2">DUF5133 domain-containing protein</fullName>
    </submittedName>
</protein>
<keyword evidence="3" id="KW-1185">Reference proteome</keyword>
<gene>
    <name evidence="2" type="ORF">ACEG43_41450</name>
</gene>
<proteinExistence type="predicted"/>
<evidence type="ECO:0000313" key="2">
    <source>
        <dbReference type="EMBL" id="MFA3842566.1"/>
    </source>
</evidence>
<comment type="caution">
    <text evidence="2">The sequence shown here is derived from an EMBL/GenBank/DDBJ whole genome shotgun (WGS) entry which is preliminary data.</text>
</comment>
<dbReference type="Proteomes" id="UP001571476">
    <property type="component" value="Unassembled WGS sequence"/>
</dbReference>
<dbReference type="InterPro" id="IPR033457">
    <property type="entry name" value="DUF5133"/>
</dbReference>
<dbReference type="RefSeq" id="WP_372566500.1">
    <property type="nucleotide sequence ID" value="NZ_JBGOSP010000040.1"/>
</dbReference>
<feature type="region of interest" description="Disordered" evidence="1">
    <location>
        <begin position="31"/>
        <end position="70"/>
    </location>
</feature>
<dbReference type="EMBL" id="JBGOSP010000040">
    <property type="protein sequence ID" value="MFA3842566.1"/>
    <property type="molecule type" value="Genomic_DNA"/>
</dbReference>
<accession>A0ABV4SZA2</accession>
<reference evidence="2 3" key="1">
    <citation type="submission" date="2024-08" db="EMBL/GenBank/DDBJ databases">
        <title>Genome sequence of Streptomyces aureus CACIA-1.46HGO.</title>
        <authorList>
            <person name="Evangelista-Martinez Z."/>
        </authorList>
    </citation>
    <scope>NUCLEOTIDE SEQUENCE [LARGE SCALE GENOMIC DNA]</scope>
    <source>
        <strain evidence="2 3">CACIA-1.46HGO</strain>
    </source>
</reference>
<dbReference type="Pfam" id="PF17196">
    <property type="entry name" value="DUF5133"/>
    <property type="match status" value="1"/>
</dbReference>
<organism evidence="2 3">
    <name type="scientific">Streptomyces aureus</name>
    <dbReference type="NCBI Taxonomy" id="193461"/>
    <lineage>
        <taxon>Bacteria</taxon>
        <taxon>Bacillati</taxon>
        <taxon>Actinomycetota</taxon>
        <taxon>Actinomycetes</taxon>
        <taxon>Kitasatosporales</taxon>
        <taxon>Streptomycetaceae</taxon>
        <taxon>Streptomyces</taxon>
    </lineage>
</organism>
<name>A0ABV4SZA2_9ACTN</name>
<evidence type="ECO:0000256" key="1">
    <source>
        <dbReference type="SAM" id="MobiDB-lite"/>
    </source>
</evidence>
<evidence type="ECO:0000313" key="3">
    <source>
        <dbReference type="Proteomes" id="UP001571476"/>
    </source>
</evidence>